<accession>A0A134B9H8</accession>
<dbReference type="Gene3D" id="3.50.50.100">
    <property type="match status" value="1"/>
</dbReference>
<sequence>MSINLPPSSLPRVVIAGGGFAGLKLAQALDSSLFQIILIDHHNYHQFPPLIYQVASSGLEPSSIAFPFRAAFKRKKNFIFRLANVISVEPEQKQLITSVGEVPYDYLVLACGGTTNYFGNEQVAKHSLPMKTLYESMNLRNVLLQNIEKALVSDKPETREALLTVVIVGGGPSGVEIAGALAEMKRYVLPKDYPYMETDQFKIHLIDASPRLLQAMSEKSSRTAAEGLTSLGVEIHHNTMVTDYDGRVLTLGDGTKMNTRTVIWVSGIIANTVEGIQAESLGRGKRILVDGYNEVLGVPDVFALGDQCLMTADPAYPQGHPQMAQVAIQQAALLAKNLKARLTGAKQQTFRYKDLGSMATIGRNRAVAEIGKAKWGGFTAWLLWLVVHLRSILSVRNKVIVLLNWIWNYVTYDRSLRLILKRNVPVDPYQARQERLANRDTHVE</sequence>
<dbReference type="AlphaFoldDB" id="A0A134B9H8"/>
<dbReference type="RefSeq" id="WP_060935281.1">
    <property type="nucleotide sequence ID" value="NZ_KQ960438.1"/>
</dbReference>
<dbReference type="SUPFAM" id="SSF51905">
    <property type="entry name" value="FAD/NAD(P)-binding domain"/>
    <property type="match status" value="2"/>
</dbReference>
<evidence type="ECO:0000313" key="11">
    <source>
        <dbReference type="EMBL" id="KXB76603.1"/>
    </source>
</evidence>
<dbReference type="OrthoDB" id="9781621at2"/>
<keyword evidence="3" id="KW-0285">Flavoprotein</keyword>
<dbReference type="Proteomes" id="UP000070224">
    <property type="component" value="Unassembled WGS sequence"/>
</dbReference>
<evidence type="ECO:0000256" key="2">
    <source>
        <dbReference type="ARBA" id="ARBA00012637"/>
    </source>
</evidence>
<evidence type="ECO:0000256" key="5">
    <source>
        <dbReference type="ARBA" id="ARBA00022946"/>
    </source>
</evidence>
<keyword evidence="7" id="KW-0520">NAD</keyword>
<feature type="domain" description="External alternative NADH-ubiquinone oxidoreductase-like C-terminal" evidence="10">
    <location>
        <begin position="355"/>
        <end position="409"/>
    </location>
</feature>
<evidence type="ECO:0000313" key="12">
    <source>
        <dbReference type="Proteomes" id="UP000070224"/>
    </source>
</evidence>
<dbReference type="EMBL" id="LSDK01000059">
    <property type="protein sequence ID" value="KXB76603.1"/>
    <property type="molecule type" value="Genomic_DNA"/>
</dbReference>
<evidence type="ECO:0000259" key="9">
    <source>
        <dbReference type="Pfam" id="PF07992"/>
    </source>
</evidence>
<dbReference type="STRING" id="322095.HMPREF3185_00895"/>
<keyword evidence="12" id="KW-1185">Reference proteome</keyword>
<dbReference type="InterPro" id="IPR054585">
    <property type="entry name" value="NDH2-like_C"/>
</dbReference>
<keyword evidence="5" id="KW-0809">Transit peptide</keyword>
<name>A0A134B9H8_9PORP</name>
<dbReference type="EC" id="1.6.5.9" evidence="2"/>
<keyword evidence="4" id="KW-0274">FAD</keyword>
<dbReference type="Pfam" id="PF22366">
    <property type="entry name" value="NDH2_C"/>
    <property type="match status" value="1"/>
</dbReference>
<dbReference type="InterPro" id="IPR045024">
    <property type="entry name" value="NDH-2"/>
</dbReference>
<protein>
    <recommendedName>
        <fullName evidence="2">NADH:ubiquinone reductase (non-electrogenic)</fullName>
        <ecNumber evidence="2">1.6.5.9</ecNumber>
    </recommendedName>
</protein>
<evidence type="ECO:0000256" key="3">
    <source>
        <dbReference type="ARBA" id="ARBA00022630"/>
    </source>
</evidence>
<evidence type="ECO:0000256" key="4">
    <source>
        <dbReference type="ARBA" id="ARBA00022827"/>
    </source>
</evidence>
<comment type="caution">
    <text evidence="11">The sequence shown here is derived from an EMBL/GenBank/DDBJ whole genome shotgun (WGS) entry which is preliminary data.</text>
</comment>
<gene>
    <name evidence="11" type="ORF">HMPREF3185_00895</name>
</gene>
<evidence type="ECO:0000256" key="1">
    <source>
        <dbReference type="ARBA" id="ARBA00005272"/>
    </source>
</evidence>
<comment type="similarity">
    <text evidence="1">Belongs to the NADH dehydrogenase family.</text>
</comment>
<dbReference type="PATRIC" id="fig|322095.3.peg.883"/>
<organism evidence="11 12">
    <name type="scientific">Porphyromonas somerae</name>
    <dbReference type="NCBI Taxonomy" id="322095"/>
    <lineage>
        <taxon>Bacteria</taxon>
        <taxon>Pseudomonadati</taxon>
        <taxon>Bacteroidota</taxon>
        <taxon>Bacteroidia</taxon>
        <taxon>Bacteroidales</taxon>
        <taxon>Porphyromonadaceae</taxon>
        <taxon>Porphyromonas</taxon>
    </lineage>
</organism>
<proteinExistence type="inferred from homology"/>
<dbReference type="GO" id="GO:0050136">
    <property type="term" value="F:NADH dehydrogenase (quinone) (non-electrogenic) activity"/>
    <property type="evidence" value="ECO:0007669"/>
    <property type="project" value="UniProtKB-EC"/>
</dbReference>
<dbReference type="InterPro" id="IPR023753">
    <property type="entry name" value="FAD/NAD-binding_dom"/>
</dbReference>
<evidence type="ECO:0000256" key="7">
    <source>
        <dbReference type="ARBA" id="ARBA00023027"/>
    </source>
</evidence>
<comment type="catalytic activity">
    <reaction evidence="8">
        <text>a quinone + NADH + H(+) = a quinol + NAD(+)</text>
        <dbReference type="Rhea" id="RHEA:46160"/>
        <dbReference type="ChEBI" id="CHEBI:15378"/>
        <dbReference type="ChEBI" id="CHEBI:24646"/>
        <dbReference type="ChEBI" id="CHEBI:57540"/>
        <dbReference type="ChEBI" id="CHEBI:57945"/>
        <dbReference type="ChEBI" id="CHEBI:132124"/>
        <dbReference type="EC" id="1.6.5.9"/>
    </reaction>
</comment>
<feature type="domain" description="FAD/NAD(P)-binding" evidence="9">
    <location>
        <begin position="12"/>
        <end position="331"/>
    </location>
</feature>
<dbReference type="InterPro" id="IPR036188">
    <property type="entry name" value="FAD/NAD-bd_sf"/>
</dbReference>
<dbReference type="Pfam" id="PF07992">
    <property type="entry name" value="Pyr_redox_2"/>
    <property type="match status" value="1"/>
</dbReference>
<evidence type="ECO:0000256" key="6">
    <source>
        <dbReference type="ARBA" id="ARBA00023002"/>
    </source>
</evidence>
<dbReference type="PANTHER" id="PTHR43706">
    <property type="entry name" value="NADH DEHYDROGENASE"/>
    <property type="match status" value="1"/>
</dbReference>
<evidence type="ECO:0000256" key="8">
    <source>
        <dbReference type="ARBA" id="ARBA00047599"/>
    </source>
</evidence>
<reference evidence="12" key="1">
    <citation type="submission" date="2016-01" db="EMBL/GenBank/DDBJ databases">
        <authorList>
            <person name="Mitreva M."/>
            <person name="Pepin K.H."/>
            <person name="Mihindukulasuriya K.A."/>
            <person name="Fulton R."/>
            <person name="Fronick C."/>
            <person name="O'Laughlin M."/>
            <person name="Miner T."/>
            <person name="Herter B."/>
            <person name="Rosa B.A."/>
            <person name="Cordes M."/>
            <person name="Tomlinson C."/>
            <person name="Wollam A."/>
            <person name="Palsikar V.B."/>
            <person name="Mardis E.R."/>
            <person name="Wilson R.K."/>
        </authorList>
    </citation>
    <scope>NUCLEOTIDE SEQUENCE [LARGE SCALE GENOMIC DNA]</scope>
    <source>
        <strain evidence="12">KA00683</strain>
    </source>
</reference>
<evidence type="ECO:0000259" key="10">
    <source>
        <dbReference type="Pfam" id="PF22366"/>
    </source>
</evidence>
<keyword evidence="6" id="KW-0560">Oxidoreductase</keyword>
<dbReference type="PRINTS" id="PR00368">
    <property type="entry name" value="FADPNR"/>
</dbReference>
<dbReference type="PANTHER" id="PTHR43706:SF47">
    <property type="entry name" value="EXTERNAL NADH-UBIQUINONE OXIDOREDUCTASE 1, MITOCHONDRIAL-RELATED"/>
    <property type="match status" value="1"/>
</dbReference>